<dbReference type="SUPFAM" id="SSF57850">
    <property type="entry name" value="RING/U-box"/>
    <property type="match status" value="1"/>
</dbReference>
<keyword evidence="1" id="KW-0479">Metal-binding</keyword>
<keyword evidence="1" id="KW-0862">Zinc</keyword>
<evidence type="ECO:0000259" key="4">
    <source>
        <dbReference type="PROSITE" id="PS50089"/>
    </source>
</evidence>
<dbReference type="Proteomes" id="UP000646827">
    <property type="component" value="Unassembled WGS sequence"/>
</dbReference>
<feature type="compositionally biased region" description="Pro residues" evidence="2">
    <location>
        <begin position="1"/>
        <end position="11"/>
    </location>
</feature>
<evidence type="ECO:0000313" key="5">
    <source>
        <dbReference type="EMBL" id="KAG2219847.1"/>
    </source>
</evidence>
<dbReference type="Pfam" id="PF13639">
    <property type="entry name" value="zf-RING_2"/>
    <property type="match status" value="1"/>
</dbReference>
<dbReference type="InterPro" id="IPR001841">
    <property type="entry name" value="Znf_RING"/>
</dbReference>
<keyword evidence="3" id="KW-1133">Transmembrane helix</keyword>
<feature type="compositionally biased region" description="Low complexity" evidence="2">
    <location>
        <begin position="242"/>
        <end position="257"/>
    </location>
</feature>
<evidence type="ECO:0000313" key="6">
    <source>
        <dbReference type="Proteomes" id="UP000646827"/>
    </source>
</evidence>
<feature type="region of interest" description="Disordered" evidence="2">
    <location>
        <begin position="1"/>
        <end position="42"/>
    </location>
</feature>
<proteinExistence type="predicted"/>
<keyword evidence="3" id="KW-0812">Transmembrane</keyword>
<feature type="compositionally biased region" description="Low complexity" evidence="2">
    <location>
        <begin position="446"/>
        <end position="473"/>
    </location>
</feature>
<feature type="region of interest" description="Disordered" evidence="2">
    <location>
        <begin position="276"/>
        <end position="306"/>
    </location>
</feature>
<organism evidence="5 6">
    <name type="scientific">Circinella minor</name>
    <dbReference type="NCBI Taxonomy" id="1195481"/>
    <lineage>
        <taxon>Eukaryota</taxon>
        <taxon>Fungi</taxon>
        <taxon>Fungi incertae sedis</taxon>
        <taxon>Mucoromycota</taxon>
        <taxon>Mucoromycotina</taxon>
        <taxon>Mucoromycetes</taxon>
        <taxon>Mucorales</taxon>
        <taxon>Lichtheimiaceae</taxon>
        <taxon>Circinella</taxon>
    </lineage>
</organism>
<feature type="transmembrane region" description="Helical" evidence="3">
    <location>
        <begin position="123"/>
        <end position="144"/>
    </location>
</feature>
<feature type="transmembrane region" description="Helical" evidence="3">
    <location>
        <begin position="355"/>
        <end position="384"/>
    </location>
</feature>
<dbReference type="AlphaFoldDB" id="A0A8H7VI80"/>
<keyword evidence="6" id="KW-1185">Reference proteome</keyword>
<name>A0A8H7VI80_9FUNG</name>
<dbReference type="SMART" id="SM00184">
    <property type="entry name" value="RING"/>
    <property type="match status" value="1"/>
</dbReference>
<feature type="compositionally biased region" description="Polar residues" evidence="2">
    <location>
        <begin position="276"/>
        <end position="290"/>
    </location>
</feature>
<keyword evidence="1" id="KW-0863">Zinc-finger</keyword>
<keyword evidence="3" id="KW-0472">Membrane</keyword>
<evidence type="ECO:0000256" key="2">
    <source>
        <dbReference type="SAM" id="MobiDB-lite"/>
    </source>
</evidence>
<gene>
    <name evidence="5" type="ORF">INT45_000734</name>
</gene>
<feature type="compositionally biased region" description="Low complexity" evidence="2">
    <location>
        <begin position="24"/>
        <end position="39"/>
    </location>
</feature>
<protein>
    <recommendedName>
        <fullName evidence="4">RING-type domain-containing protein</fullName>
    </recommendedName>
</protein>
<feature type="region of interest" description="Disordered" evidence="2">
    <location>
        <begin position="204"/>
        <end position="257"/>
    </location>
</feature>
<sequence length="587" mass="66434">MPPQSPPPPLPTTTNRLNHRHQPSTTSTTSSTSSSSSSTRPALQHILTNSPSNAVHLSRSTARTSRRVRSHWFSHFAFNWRRSSRTSKLFLASSMTLMAVQVIASIIVLTFSWEMYCDKPLRIFITVYILRLALACPLTVYLHLIPRRLLQQQRQQQQQRQTQQQLPISQLHQQNNNASSYHQHHYPTMNTENRVEQGEMYPMSNIINIPNNNNTSSSSSSHGVTTGIVPSAAQPPLPPTTPASFISSAHQEQQQASHHFHSYPSTYYYNYHNQHHSTSSYPQQQPSMMTQAPPPNIMHRTSRPEISNPLYPDTTLTHWIDRAKSALDMFGLLWFIIGNYMLFTSSTCSETAVPLYYLSLVVIIYNYLIISVPIFLCTAVIFCLPCVLVGMRIIHVEDAVDMGGASTEEIGNIPVYQFKSNKPTYIPPPPNNTTTHEVIEIHELPSSNNATTNPTTSTTTPTTLPTTMTTTTTTKKKSKKMESSMEPSLSFLDHIWVRLGFISDSSLNELSSSSSYQEFDTIEIPNEQDQVCAICLSTYDDGDILCQLWCNHHFHRTCVHEWLVLNSRCPMCKRDCRGKPYPEENNS</sequence>
<dbReference type="OrthoDB" id="8062037at2759"/>
<dbReference type="PROSITE" id="PS50089">
    <property type="entry name" value="ZF_RING_2"/>
    <property type="match status" value="1"/>
</dbReference>
<comment type="caution">
    <text evidence="5">The sequence shown here is derived from an EMBL/GenBank/DDBJ whole genome shotgun (WGS) entry which is preliminary data.</text>
</comment>
<dbReference type="PANTHER" id="PTHR46225:SF19">
    <property type="entry name" value="RING-TYPE DOMAIN-CONTAINING PROTEIN"/>
    <property type="match status" value="1"/>
</dbReference>
<feature type="domain" description="RING-type" evidence="4">
    <location>
        <begin position="532"/>
        <end position="573"/>
    </location>
</feature>
<reference evidence="5 6" key="1">
    <citation type="submission" date="2020-12" db="EMBL/GenBank/DDBJ databases">
        <title>Metabolic potential, ecology and presence of endohyphal bacteria is reflected in genomic diversity of Mucoromycotina.</title>
        <authorList>
            <person name="Muszewska A."/>
            <person name="Okrasinska A."/>
            <person name="Steczkiewicz K."/>
            <person name="Drgas O."/>
            <person name="Orlowska M."/>
            <person name="Perlinska-Lenart U."/>
            <person name="Aleksandrzak-Piekarczyk T."/>
            <person name="Szatraj K."/>
            <person name="Zielenkiewicz U."/>
            <person name="Pilsyk S."/>
            <person name="Malc E."/>
            <person name="Mieczkowski P."/>
            <person name="Kruszewska J.S."/>
            <person name="Biernat P."/>
            <person name="Pawlowska J."/>
        </authorList>
    </citation>
    <scope>NUCLEOTIDE SEQUENCE [LARGE SCALE GENOMIC DNA]</scope>
    <source>
        <strain evidence="5 6">CBS 142.35</strain>
    </source>
</reference>
<feature type="compositionally biased region" description="Low complexity" evidence="2">
    <location>
        <begin position="204"/>
        <end position="221"/>
    </location>
</feature>
<dbReference type="EMBL" id="JAEPRB010000161">
    <property type="protein sequence ID" value="KAG2219847.1"/>
    <property type="molecule type" value="Genomic_DNA"/>
</dbReference>
<dbReference type="Gene3D" id="3.30.40.10">
    <property type="entry name" value="Zinc/RING finger domain, C3HC4 (zinc finger)"/>
    <property type="match status" value="1"/>
</dbReference>
<dbReference type="InterPro" id="IPR013083">
    <property type="entry name" value="Znf_RING/FYVE/PHD"/>
</dbReference>
<accession>A0A8H7VI80</accession>
<feature type="transmembrane region" description="Helical" evidence="3">
    <location>
        <begin position="326"/>
        <end position="343"/>
    </location>
</feature>
<dbReference type="GO" id="GO:0008270">
    <property type="term" value="F:zinc ion binding"/>
    <property type="evidence" value="ECO:0007669"/>
    <property type="project" value="UniProtKB-KW"/>
</dbReference>
<evidence type="ECO:0000256" key="1">
    <source>
        <dbReference type="PROSITE-ProRule" id="PRU00175"/>
    </source>
</evidence>
<dbReference type="PANTHER" id="PTHR46225">
    <property type="entry name" value="C3H4 TYPE ZINC FINGER PROTEIN"/>
    <property type="match status" value="1"/>
</dbReference>
<feature type="region of interest" description="Disordered" evidence="2">
    <location>
        <begin position="446"/>
        <end position="482"/>
    </location>
</feature>
<feature type="transmembrane region" description="Helical" evidence="3">
    <location>
        <begin position="89"/>
        <end position="111"/>
    </location>
</feature>
<evidence type="ECO:0000256" key="3">
    <source>
        <dbReference type="SAM" id="Phobius"/>
    </source>
</evidence>